<evidence type="ECO:0000256" key="1">
    <source>
        <dbReference type="ARBA" id="ARBA00022723"/>
    </source>
</evidence>
<keyword evidence="3" id="KW-0732">Signal</keyword>
<evidence type="ECO:0000313" key="6">
    <source>
        <dbReference type="Proteomes" id="UP000650582"/>
    </source>
</evidence>
<dbReference type="PANTHER" id="PTHR11474">
    <property type="entry name" value="TYROSINASE FAMILY MEMBER"/>
    <property type="match status" value="1"/>
</dbReference>
<organism evidence="5 6">
    <name type="scientific">Rhizoctonia solani</name>
    <dbReference type="NCBI Taxonomy" id="456999"/>
    <lineage>
        <taxon>Eukaryota</taxon>
        <taxon>Fungi</taxon>
        <taxon>Dikarya</taxon>
        <taxon>Basidiomycota</taxon>
        <taxon>Agaricomycotina</taxon>
        <taxon>Agaricomycetes</taxon>
        <taxon>Cantharellales</taxon>
        <taxon>Ceratobasidiaceae</taxon>
        <taxon>Rhizoctonia</taxon>
    </lineage>
</organism>
<dbReference type="Gene3D" id="1.10.1280.10">
    <property type="entry name" value="Di-copper center containing domain from catechol oxidase"/>
    <property type="match status" value="1"/>
</dbReference>
<evidence type="ECO:0000256" key="3">
    <source>
        <dbReference type="SAM" id="SignalP"/>
    </source>
</evidence>
<gene>
    <name evidence="5" type="ORF">RHS04_02110</name>
</gene>
<dbReference type="InterPro" id="IPR008922">
    <property type="entry name" value="Di-copper_centre_dom_sf"/>
</dbReference>
<dbReference type="GO" id="GO:0046872">
    <property type="term" value="F:metal ion binding"/>
    <property type="evidence" value="ECO:0007669"/>
    <property type="project" value="UniProtKB-KW"/>
</dbReference>
<dbReference type="GO" id="GO:0016491">
    <property type="term" value="F:oxidoreductase activity"/>
    <property type="evidence" value="ECO:0007669"/>
    <property type="project" value="InterPro"/>
</dbReference>
<dbReference type="PANTHER" id="PTHR11474:SF126">
    <property type="entry name" value="TYROSINASE-LIKE PROTEIN TYR-1-RELATED"/>
    <property type="match status" value="1"/>
</dbReference>
<dbReference type="InterPro" id="IPR002227">
    <property type="entry name" value="Tyrosinase_Cu-bd"/>
</dbReference>
<comment type="caution">
    <text evidence="5">The sequence shown here is derived from an EMBL/GenBank/DDBJ whole genome shotgun (WGS) entry which is preliminary data.</text>
</comment>
<accession>A0A8H7HCV1</accession>
<evidence type="ECO:0000313" key="5">
    <source>
        <dbReference type="EMBL" id="KAF8682668.1"/>
    </source>
</evidence>
<feature type="signal peptide" evidence="3">
    <location>
        <begin position="1"/>
        <end position="18"/>
    </location>
</feature>
<keyword evidence="2" id="KW-0186">Copper</keyword>
<dbReference type="EMBL" id="JACYCC010000035">
    <property type="protein sequence ID" value="KAF8682668.1"/>
    <property type="molecule type" value="Genomic_DNA"/>
</dbReference>
<dbReference type="InterPro" id="IPR050316">
    <property type="entry name" value="Tyrosinase/Hemocyanin"/>
</dbReference>
<dbReference type="AlphaFoldDB" id="A0A8H7HCV1"/>
<keyword evidence="1" id="KW-0479">Metal-binding</keyword>
<proteinExistence type="predicted"/>
<dbReference type="PRINTS" id="PR00092">
    <property type="entry name" value="TYROSINASE"/>
</dbReference>
<feature type="chain" id="PRO_5034882764" evidence="3">
    <location>
        <begin position="19"/>
        <end position="379"/>
    </location>
</feature>
<protein>
    <submittedName>
        <fullName evidence="5">Di-copper centre-containing protein</fullName>
    </submittedName>
</protein>
<name>A0A8H7HCV1_9AGAM</name>
<reference evidence="5" key="1">
    <citation type="submission" date="2020-09" db="EMBL/GenBank/DDBJ databases">
        <title>Comparative genome analyses of four rice-infecting Rhizoctonia solani isolates reveal extensive enrichment of homogalacturonan modification genes.</title>
        <authorList>
            <person name="Lee D.-Y."/>
            <person name="Jeon J."/>
            <person name="Kim K.-T."/>
            <person name="Cheong K."/>
            <person name="Song H."/>
            <person name="Choi G."/>
            <person name="Ko J."/>
            <person name="Opiyo S.O."/>
            <person name="Zuo S."/>
            <person name="Madhav S."/>
            <person name="Lee Y.-H."/>
            <person name="Wang G.-L."/>
        </authorList>
    </citation>
    <scope>NUCLEOTIDE SEQUENCE</scope>
    <source>
        <strain evidence="5">AG1-IA YN-7</strain>
    </source>
</reference>
<evidence type="ECO:0000256" key="2">
    <source>
        <dbReference type="ARBA" id="ARBA00023008"/>
    </source>
</evidence>
<dbReference type="SUPFAM" id="SSF48056">
    <property type="entry name" value="Di-copper centre-containing domain"/>
    <property type="match status" value="1"/>
</dbReference>
<evidence type="ECO:0000259" key="4">
    <source>
        <dbReference type="Pfam" id="PF00264"/>
    </source>
</evidence>
<sequence>MKFSAAFSLSILAGFVAAAKPAQTCPSLEVRREWRTFSKAERKGWIDAVNCLNKKPRTGKLRLPVDTESYSEPQFHIAPLNESSTYYDDLVYIHMNLNRTFILTSQIICGILIQVQPYKIAIIHWTGLFLPWHRAYLHEWTNILRRECNYKGVVPYWAWEKDSDDFLGSSIWDNDTESGLGGFSDDASDDYTVHTGALDIQVAYPVPHKLRRHYTPFPFGPDRPATSTFTPAEVEKLLSQPKGNFTLFHGYLEQIVGMHSAIHVMMGGDMGTVCPAGTGGTRNCPVEITATFSANEPMFHLHHGNVDRLWWLWQEKAAANKYAFHGGSIQNTTSLNEFPNGQPPWLEKTAVLPGGGLWPDYTIEQTFDTRSWPWCYVYE</sequence>
<feature type="domain" description="Tyrosinase copper-binding" evidence="4">
    <location>
        <begin position="86"/>
        <end position="316"/>
    </location>
</feature>
<dbReference type="Pfam" id="PF00264">
    <property type="entry name" value="Tyrosinase"/>
    <property type="match status" value="1"/>
</dbReference>
<dbReference type="Proteomes" id="UP000650582">
    <property type="component" value="Unassembled WGS sequence"/>
</dbReference>